<keyword evidence="3" id="KW-1185">Reference proteome</keyword>
<dbReference type="PANTHER" id="PTHR21310">
    <property type="entry name" value="AMINOGLYCOSIDE PHOSPHOTRANSFERASE-RELATED-RELATED"/>
    <property type="match status" value="1"/>
</dbReference>
<dbReference type="Gene3D" id="1.10.510.10">
    <property type="entry name" value="Transferase(Phosphotransferase) domain 1"/>
    <property type="match status" value="1"/>
</dbReference>
<dbReference type="InterPro" id="IPR011009">
    <property type="entry name" value="Kinase-like_dom_sf"/>
</dbReference>
<dbReference type="SUPFAM" id="SSF56112">
    <property type="entry name" value="Protein kinase-like (PK-like)"/>
    <property type="match status" value="1"/>
</dbReference>
<reference evidence="2 3" key="1">
    <citation type="submission" date="2021-12" db="EMBL/GenBank/DDBJ databases">
        <title>High titer production of polyol ester of fatty acids by Rhodotorula paludigena BS15 towards product separation-free biomass refinery.</title>
        <authorList>
            <person name="Mano J."/>
            <person name="Ono H."/>
            <person name="Tanaka T."/>
            <person name="Naito K."/>
            <person name="Sushida H."/>
            <person name="Ike M."/>
            <person name="Tokuyasu K."/>
            <person name="Kitaoka M."/>
        </authorList>
    </citation>
    <scope>NUCLEOTIDE SEQUENCE [LARGE SCALE GENOMIC DNA]</scope>
    <source>
        <strain evidence="2 3">BS15</strain>
    </source>
</reference>
<sequence>MPPASTLQPEDVVRSTIGQVLHEGCGRVIKLVEIAGGQKVVVKYGVEVYKGEGEVMRLLRRQTNIPIPEVYHIVAYNDGVFLYLEYIPGENLADVLLRLKPHDPRRRALCAKLVPILDELHGIVAPPGTPIGNYASFPEWSHGRLNALTTVPPRTLPPFSSLTTSRNLVDWIKSEFLARPNCTDSLWARYIKPGLDPDAPVVLSHGDLHPYNVL</sequence>
<evidence type="ECO:0000259" key="1">
    <source>
        <dbReference type="Pfam" id="PF01636"/>
    </source>
</evidence>
<name>A0AAV5GBU5_9BASI</name>
<proteinExistence type="predicted"/>
<dbReference type="PANTHER" id="PTHR21310:SF54">
    <property type="entry name" value="AMINOGLYCOSIDE PHOSPHOTRANSFERASE DOMAIN-CONTAINING PROTEIN"/>
    <property type="match status" value="1"/>
</dbReference>
<evidence type="ECO:0000313" key="2">
    <source>
        <dbReference type="EMBL" id="GJN87768.1"/>
    </source>
</evidence>
<feature type="domain" description="Aminoglycoside phosphotransferase" evidence="1">
    <location>
        <begin position="50"/>
        <end position="214"/>
    </location>
</feature>
<dbReference type="InterPro" id="IPR002575">
    <property type="entry name" value="Aminoglycoside_PTrfase"/>
</dbReference>
<comment type="caution">
    <text evidence="2">The sequence shown here is derived from an EMBL/GenBank/DDBJ whole genome shotgun (WGS) entry which is preliminary data.</text>
</comment>
<dbReference type="Pfam" id="PF01636">
    <property type="entry name" value="APH"/>
    <property type="match status" value="1"/>
</dbReference>
<accession>A0AAV5GBU5</accession>
<protein>
    <recommendedName>
        <fullName evidence="1">Aminoglycoside phosphotransferase domain-containing protein</fullName>
    </recommendedName>
</protein>
<dbReference type="Proteomes" id="UP001342314">
    <property type="component" value="Unassembled WGS sequence"/>
</dbReference>
<organism evidence="2 3">
    <name type="scientific">Rhodotorula paludigena</name>
    <dbReference type="NCBI Taxonomy" id="86838"/>
    <lineage>
        <taxon>Eukaryota</taxon>
        <taxon>Fungi</taxon>
        <taxon>Dikarya</taxon>
        <taxon>Basidiomycota</taxon>
        <taxon>Pucciniomycotina</taxon>
        <taxon>Microbotryomycetes</taxon>
        <taxon>Sporidiobolales</taxon>
        <taxon>Sporidiobolaceae</taxon>
        <taxon>Rhodotorula</taxon>
    </lineage>
</organism>
<evidence type="ECO:0000313" key="3">
    <source>
        <dbReference type="Proteomes" id="UP001342314"/>
    </source>
</evidence>
<dbReference type="InterPro" id="IPR051678">
    <property type="entry name" value="AGP_Transferase"/>
</dbReference>
<dbReference type="AlphaFoldDB" id="A0AAV5GBU5"/>
<gene>
    <name evidence="2" type="ORF">Rhopal_000723-T1</name>
</gene>
<dbReference type="EMBL" id="BQKY01000002">
    <property type="protein sequence ID" value="GJN87768.1"/>
    <property type="molecule type" value="Genomic_DNA"/>
</dbReference>